<evidence type="ECO:0000313" key="2">
    <source>
        <dbReference type="EMBL" id="MDE1471569.1"/>
    </source>
</evidence>
<keyword evidence="1" id="KW-0472">Membrane</keyword>
<accession>A0ABT5URK8</accession>
<keyword evidence="1" id="KW-0812">Transmembrane</keyword>
<dbReference type="EMBL" id="JAQSVD010000008">
    <property type="protein sequence ID" value="MDE1471569.1"/>
    <property type="molecule type" value="Genomic_DNA"/>
</dbReference>
<proteinExistence type="predicted"/>
<gene>
    <name evidence="2" type="ORF">PTZ04_15025</name>
</gene>
<dbReference type="RefSeq" id="WP_227209581.1">
    <property type="nucleotide sequence ID" value="NZ_JAJCLO010000043.1"/>
</dbReference>
<evidence type="ECO:0000256" key="1">
    <source>
        <dbReference type="SAM" id="Phobius"/>
    </source>
</evidence>
<protein>
    <submittedName>
        <fullName evidence="2">Uncharacterized protein</fullName>
    </submittedName>
</protein>
<reference evidence="2 3" key="1">
    <citation type="submission" date="2023-02" db="EMBL/GenBank/DDBJ databases">
        <title>Comparative genome analysis of Eubacterium limosum species.</title>
        <authorList>
            <person name="Bak J.E."/>
        </authorList>
    </citation>
    <scope>NUCLEOTIDE SEQUENCE [LARGE SCALE GENOMIC DNA]</scope>
    <source>
        <strain evidence="2 3">KGMB01548</strain>
    </source>
</reference>
<organism evidence="2 3">
    <name type="scientific">Eubacterium limosum</name>
    <dbReference type="NCBI Taxonomy" id="1736"/>
    <lineage>
        <taxon>Bacteria</taxon>
        <taxon>Bacillati</taxon>
        <taxon>Bacillota</taxon>
        <taxon>Clostridia</taxon>
        <taxon>Eubacteriales</taxon>
        <taxon>Eubacteriaceae</taxon>
        <taxon>Eubacterium</taxon>
    </lineage>
</organism>
<comment type="caution">
    <text evidence="2">The sequence shown here is derived from an EMBL/GenBank/DDBJ whole genome shotgun (WGS) entry which is preliminary data.</text>
</comment>
<feature type="transmembrane region" description="Helical" evidence="1">
    <location>
        <begin position="43"/>
        <end position="63"/>
    </location>
</feature>
<feature type="transmembrane region" description="Helical" evidence="1">
    <location>
        <begin position="6"/>
        <end position="31"/>
    </location>
</feature>
<sequence>MNYVLLLRLLLSGMFVSALAMLIMMPSVLSFNTSIFKQRVFDIVSFVFFASGLLLCLLCLWLPEFRLAIEYI</sequence>
<dbReference type="Proteomes" id="UP001215087">
    <property type="component" value="Unassembled WGS sequence"/>
</dbReference>
<name>A0ABT5URK8_EUBLI</name>
<keyword evidence="3" id="KW-1185">Reference proteome</keyword>
<keyword evidence="1" id="KW-1133">Transmembrane helix</keyword>
<evidence type="ECO:0000313" key="3">
    <source>
        <dbReference type="Proteomes" id="UP001215087"/>
    </source>
</evidence>